<dbReference type="AlphaFoldDB" id="A0A0W8FLF4"/>
<name>A0A0W8FLF4_9ZZZZ</name>
<organism evidence="1">
    <name type="scientific">hydrocarbon metagenome</name>
    <dbReference type="NCBI Taxonomy" id="938273"/>
    <lineage>
        <taxon>unclassified sequences</taxon>
        <taxon>metagenomes</taxon>
        <taxon>ecological metagenomes</taxon>
    </lineage>
</organism>
<evidence type="ECO:0000313" key="1">
    <source>
        <dbReference type="EMBL" id="KUG21707.1"/>
    </source>
</evidence>
<reference evidence="1" key="1">
    <citation type="journal article" date="2015" name="Proc. Natl. Acad. Sci. U.S.A.">
        <title>Networks of energetic and metabolic interactions define dynamics in microbial communities.</title>
        <authorList>
            <person name="Embree M."/>
            <person name="Liu J.K."/>
            <person name="Al-Bassam M.M."/>
            <person name="Zengler K."/>
        </authorList>
    </citation>
    <scope>NUCLEOTIDE SEQUENCE</scope>
</reference>
<sequence>MEPATTCPAYAGCPLQHQINDSFRMIEPAVINLKNIILDCRVKPGNDRFIVLALV</sequence>
<dbReference type="EMBL" id="LNQE01001030">
    <property type="protein sequence ID" value="KUG21707.1"/>
    <property type="molecule type" value="Genomic_DNA"/>
</dbReference>
<proteinExistence type="predicted"/>
<protein>
    <submittedName>
        <fullName evidence="1">Uncharacterized protein</fullName>
    </submittedName>
</protein>
<comment type="caution">
    <text evidence="1">The sequence shown here is derived from an EMBL/GenBank/DDBJ whole genome shotgun (WGS) entry which is preliminary data.</text>
</comment>
<gene>
    <name evidence="1" type="ORF">ASZ90_008534</name>
</gene>
<accession>A0A0W8FLF4</accession>